<keyword evidence="4" id="KW-1185">Reference proteome</keyword>
<organism evidence="3 4">
    <name type="scientific">Zestomonas insulae</name>
    <dbReference type="NCBI Taxonomy" id="2809017"/>
    <lineage>
        <taxon>Bacteria</taxon>
        <taxon>Pseudomonadati</taxon>
        <taxon>Pseudomonadota</taxon>
        <taxon>Gammaproteobacteria</taxon>
        <taxon>Pseudomonadales</taxon>
        <taxon>Pseudomonadaceae</taxon>
        <taxon>Zestomonas</taxon>
    </lineage>
</organism>
<keyword evidence="1" id="KW-0732">Signal</keyword>
<feature type="signal peptide" evidence="1">
    <location>
        <begin position="1"/>
        <end position="19"/>
    </location>
</feature>
<evidence type="ECO:0000313" key="3">
    <source>
        <dbReference type="EMBL" id="MBM7062371.1"/>
    </source>
</evidence>
<evidence type="ECO:0000256" key="1">
    <source>
        <dbReference type="SAM" id="SignalP"/>
    </source>
</evidence>
<dbReference type="Proteomes" id="UP000717995">
    <property type="component" value="Unassembled WGS sequence"/>
</dbReference>
<feature type="domain" description="DUF4426" evidence="2">
    <location>
        <begin position="23"/>
        <end position="138"/>
    </location>
</feature>
<protein>
    <submittedName>
        <fullName evidence="3">DUF4426 domain-containing protein</fullName>
    </submittedName>
</protein>
<feature type="chain" id="PRO_5046620793" evidence="1">
    <location>
        <begin position="20"/>
        <end position="139"/>
    </location>
</feature>
<evidence type="ECO:0000259" key="2">
    <source>
        <dbReference type="Pfam" id="PF14467"/>
    </source>
</evidence>
<comment type="caution">
    <text evidence="3">The sequence shown here is derived from an EMBL/GenBank/DDBJ whole genome shotgun (WGS) entry which is preliminary data.</text>
</comment>
<dbReference type="Pfam" id="PF14467">
    <property type="entry name" value="DUF4426"/>
    <property type="match status" value="1"/>
</dbReference>
<sequence length="139" mass="14979">MRRFVLFLCALCLALPALAERKVTFGDLDVHYSAFNSSFLQPEVASATGLTRSKTQGVLNIAVVKAGKTGPAKVSGEVTDLLGKAAPLAFKEVNDGGALYYLAQFPVEQQEVLRFTVKVQVGDGTVNNLDFTQEIFPDP</sequence>
<proteinExistence type="predicted"/>
<gene>
    <name evidence="3" type="ORF">JQX08_16790</name>
</gene>
<reference evidence="3 4" key="1">
    <citation type="submission" date="2021-02" db="EMBL/GenBank/DDBJ databases">
        <authorList>
            <person name="Lee D.-H."/>
        </authorList>
    </citation>
    <scope>NUCLEOTIDE SEQUENCE [LARGE SCALE GENOMIC DNA]</scope>
    <source>
        <strain evidence="3 4">UL073</strain>
    </source>
</reference>
<dbReference type="EMBL" id="JAFEUP010000005">
    <property type="protein sequence ID" value="MBM7062371.1"/>
    <property type="molecule type" value="Genomic_DNA"/>
</dbReference>
<accession>A0ABS2IH20</accession>
<evidence type="ECO:0000313" key="4">
    <source>
        <dbReference type="Proteomes" id="UP000717995"/>
    </source>
</evidence>
<name>A0ABS2IH20_9GAMM</name>
<dbReference type="InterPro" id="IPR025218">
    <property type="entry name" value="DUF4426"/>
</dbReference>
<dbReference type="RefSeq" id="WP_205349562.1">
    <property type="nucleotide sequence ID" value="NZ_JAFEUP010000005.1"/>
</dbReference>
<dbReference type="Gene3D" id="2.60.40.3340">
    <property type="entry name" value="Domain of unknown function DUF4426"/>
    <property type="match status" value="1"/>
</dbReference>